<dbReference type="AlphaFoldDB" id="A0A448PEA9"/>
<dbReference type="KEGG" id="tbw:NCTC13354_00977"/>
<sequence length="55" mass="6409">MLTWNKPDLYRITGDRFEARKMINIVVVHVSVDDKDTEVSALLIRSEEQVYLLTS</sequence>
<keyword evidence="2" id="KW-1185">Reference proteome</keyword>
<evidence type="ECO:0000313" key="1">
    <source>
        <dbReference type="EMBL" id="VEI13266.1"/>
    </source>
</evidence>
<name>A0A448PEA9_9ACTO</name>
<protein>
    <submittedName>
        <fullName evidence="1">Uncharacterized protein</fullName>
    </submittedName>
</protein>
<dbReference type="Proteomes" id="UP000269542">
    <property type="component" value="Chromosome"/>
</dbReference>
<proteinExistence type="predicted"/>
<evidence type="ECO:0000313" key="2">
    <source>
        <dbReference type="Proteomes" id="UP000269542"/>
    </source>
</evidence>
<organism evidence="1 2">
    <name type="scientific">Trueperella bialowiezensis</name>
    <dbReference type="NCBI Taxonomy" id="312285"/>
    <lineage>
        <taxon>Bacteria</taxon>
        <taxon>Bacillati</taxon>
        <taxon>Actinomycetota</taxon>
        <taxon>Actinomycetes</taxon>
        <taxon>Actinomycetales</taxon>
        <taxon>Actinomycetaceae</taxon>
        <taxon>Trueperella</taxon>
    </lineage>
</organism>
<dbReference type="EMBL" id="LR134476">
    <property type="protein sequence ID" value="VEI13266.1"/>
    <property type="molecule type" value="Genomic_DNA"/>
</dbReference>
<accession>A0A448PEA9</accession>
<reference evidence="1 2" key="1">
    <citation type="submission" date="2018-12" db="EMBL/GenBank/DDBJ databases">
        <authorList>
            <consortium name="Pathogen Informatics"/>
        </authorList>
    </citation>
    <scope>NUCLEOTIDE SEQUENCE [LARGE SCALE GENOMIC DNA]</scope>
    <source>
        <strain evidence="1 2">NCTC13354</strain>
    </source>
</reference>
<gene>
    <name evidence="1" type="ORF">NCTC13354_00977</name>
</gene>